<feature type="transmembrane region" description="Helical" evidence="7">
    <location>
        <begin position="144"/>
        <end position="161"/>
    </location>
</feature>
<feature type="transmembrane region" description="Helical" evidence="7">
    <location>
        <begin position="59"/>
        <end position="79"/>
    </location>
</feature>
<evidence type="ECO:0000256" key="1">
    <source>
        <dbReference type="ARBA" id="ARBA00004141"/>
    </source>
</evidence>
<feature type="transmembrane region" description="Helical" evidence="7">
    <location>
        <begin position="119"/>
        <end position="138"/>
    </location>
</feature>
<evidence type="ECO:0000256" key="3">
    <source>
        <dbReference type="ARBA" id="ARBA00022692"/>
    </source>
</evidence>
<keyword evidence="3 7" id="KW-0812">Transmembrane</keyword>
<comment type="similarity">
    <text evidence="2 7">Belongs to the alkaline ceramidase family.</text>
</comment>
<keyword evidence="8" id="KW-1185">Reference proteome</keyword>
<feature type="transmembrane region" description="Helical" evidence="7">
    <location>
        <begin position="168"/>
        <end position="187"/>
    </location>
</feature>
<evidence type="ECO:0000256" key="7">
    <source>
        <dbReference type="RuleBase" id="RU364079"/>
    </source>
</evidence>
<feature type="transmembrane region" description="Helical" evidence="7">
    <location>
        <begin position="214"/>
        <end position="230"/>
    </location>
</feature>
<evidence type="ECO:0000256" key="5">
    <source>
        <dbReference type="ARBA" id="ARBA00022989"/>
    </source>
</evidence>
<dbReference type="InterPro" id="IPR008901">
    <property type="entry name" value="ACER"/>
</dbReference>
<sequence length="231" mass="26763">MAPVEGYWGKQTATIDWCEENYVVSYYIAEFWNTVSNAVMIFAPLAMVFVGLKENHEKRFLYSFSAITVVGMGSWLFHMTLQYSMQLMDELPMIWGSSFLVYSLYMIKSKPDEECIPLQVFLVVYCVLVTLVYVLINAPVFHEVSYALMVISMVLIALRIVQTMHCNVMLFAVSLFTYALGFLLWNVDNLCCHHLRYIRDQMDKSSGMLFECHAWWHIFAGFGTYMALLFA</sequence>
<reference evidence="9" key="1">
    <citation type="submission" date="2025-08" db="UniProtKB">
        <authorList>
            <consortium name="RefSeq"/>
        </authorList>
    </citation>
    <scope>IDENTIFICATION</scope>
</reference>
<proteinExistence type="inferred from homology"/>
<dbReference type="RefSeq" id="XP_005096425.1">
    <property type="nucleotide sequence ID" value="XM_005096368.3"/>
</dbReference>
<protein>
    <recommendedName>
        <fullName evidence="7">Alkaline ceramidase</fullName>
        <ecNumber evidence="7">3.5.1.-</ecNumber>
    </recommendedName>
</protein>
<comment type="function">
    <text evidence="7">Hydrolyzes the sphingolipid ceramide into sphingosine and free fatty acid.</text>
</comment>
<dbReference type="Proteomes" id="UP000694888">
    <property type="component" value="Unplaced"/>
</dbReference>
<keyword evidence="6 7" id="KW-0472">Membrane</keyword>
<dbReference type="PANTHER" id="PTHR46187:SF3">
    <property type="entry name" value="ALKALINE CERAMIDASE 3"/>
    <property type="match status" value="1"/>
</dbReference>
<evidence type="ECO:0000256" key="2">
    <source>
        <dbReference type="ARBA" id="ARBA00009780"/>
    </source>
</evidence>
<dbReference type="EC" id="3.5.1.-" evidence="7"/>
<comment type="subcellular location">
    <subcellularLocation>
        <location evidence="1">Membrane</location>
        <topology evidence="1">Multi-pass membrane protein</topology>
    </subcellularLocation>
</comment>
<dbReference type="GeneID" id="101855556"/>
<dbReference type="PANTHER" id="PTHR46187">
    <property type="entry name" value="ALKALINE CERAMIDASE 3"/>
    <property type="match status" value="1"/>
</dbReference>
<organism evidence="8 9">
    <name type="scientific">Aplysia californica</name>
    <name type="common">California sea hare</name>
    <dbReference type="NCBI Taxonomy" id="6500"/>
    <lineage>
        <taxon>Eukaryota</taxon>
        <taxon>Metazoa</taxon>
        <taxon>Spiralia</taxon>
        <taxon>Lophotrochozoa</taxon>
        <taxon>Mollusca</taxon>
        <taxon>Gastropoda</taxon>
        <taxon>Heterobranchia</taxon>
        <taxon>Euthyneura</taxon>
        <taxon>Tectipleura</taxon>
        <taxon>Aplysiida</taxon>
        <taxon>Aplysioidea</taxon>
        <taxon>Aplysiidae</taxon>
        <taxon>Aplysia</taxon>
    </lineage>
</organism>
<evidence type="ECO:0000256" key="4">
    <source>
        <dbReference type="ARBA" id="ARBA00022801"/>
    </source>
</evidence>
<gene>
    <name evidence="9" type="primary">LOC101855556</name>
</gene>
<feature type="transmembrane region" description="Helical" evidence="7">
    <location>
        <begin position="31"/>
        <end position="52"/>
    </location>
</feature>
<name>A0ABM0JLD1_APLCA</name>
<keyword evidence="4 7" id="KW-0378">Hydrolase</keyword>
<dbReference type="Pfam" id="PF05875">
    <property type="entry name" value="Ceramidase"/>
    <property type="match status" value="1"/>
</dbReference>
<comment type="caution">
    <text evidence="7">Lacks conserved residue(s) required for the propagation of feature annotation.</text>
</comment>
<keyword evidence="7" id="KW-0443">Lipid metabolism</keyword>
<keyword evidence="5 7" id="KW-1133">Transmembrane helix</keyword>
<evidence type="ECO:0000256" key="6">
    <source>
        <dbReference type="ARBA" id="ARBA00023136"/>
    </source>
</evidence>
<evidence type="ECO:0000313" key="9">
    <source>
        <dbReference type="RefSeq" id="XP_005096425.1"/>
    </source>
</evidence>
<evidence type="ECO:0000313" key="8">
    <source>
        <dbReference type="Proteomes" id="UP000694888"/>
    </source>
</evidence>
<accession>A0ABM0JLD1</accession>